<proteinExistence type="predicted"/>
<evidence type="ECO:0000313" key="3">
    <source>
        <dbReference type="Proteomes" id="UP001446871"/>
    </source>
</evidence>
<evidence type="ECO:0000256" key="1">
    <source>
        <dbReference type="SAM" id="MobiDB-lite"/>
    </source>
</evidence>
<organism evidence="2 3">
    <name type="scientific">Apiospora saccharicola</name>
    <dbReference type="NCBI Taxonomy" id="335842"/>
    <lineage>
        <taxon>Eukaryota</taxon>
        <taxon>Fungi</taxon>
        <taxon>Dikarya</taxon>
        <taxon>Ascomycota</taxon>
        <taxon>Pezizomycotina</taxon>
        <taxon>Sordariomycetes</taxon>
        <taxon>Xylariomycetidae</taxon>
        <taxon>Amphisphaeriales</taxon>
        <taxon>Apiosporaceae</taxon>
        <taxon>Apiospora</taxon>
    </lineage>
</organism>
<keyword evidence="3" id="KW-1185">Reference proteome</keyword>
<reference evidence="2 3" key="1">
    <citation type="submission" date="2023-01" db="EMBL/GenBank/DDBJ databases">
        <title>Analysis of 21 Apiospora genomes using comparative genomics revels a genus with tremendous synthesis potential of carbohydrate active enzymes and secondary metabolites.</title>
        <authorList>
            <person name="Sorensen T."/>
        </authorList>
    </citation>
    <scope>NUCLEOTIDE SEQUENCE [LARGE SCALE GENOMIC DNA]</scope>
    <source>
        <strain evidence="2 3">CBS 83171</strain>
    </source>
</reference>
<name>A0ABR1V8H4_9PEZI</name>
<gene>
    <name evidence="2" type="ORF">PG996_006614</name>
</gene>
<feature type="region of interest" description="Disordered" evidence="1">
    <location>
        <begin position="245"/>
        <end position="336"/>
    </location>
</feature>
<protein>
    <submittedName>
        <fullName evidence="2">Uncharacterized protein</fullName>
    </submittedName>
</protein>
<accession>A0ABR1V8H4</accession>
<sequence>MAPVETWILAPDFTYVPNGPIKLGNIIPDPHRPLKALSTLDLDAPFHTSVQHDYIRSQDRGRTVHGGLWAHFLQSVVGIGAEANREMGVTDEYQVDQLETRYLIGHPPVPASEEEKRLRARLDEPQVRRIIEPRAFGRRRRRRRRRLYMICGLKIARGLHVRTSVKRAVGGALSADVPVAPDGVLASIGGELGASWRHELTQSYRGGEEEVVFAYQLMAIRVWGRHGQEELDVDVCDFKDWRSSSSRPIMAQEPTAAHPQGADPEQDESEGDELEEEQLDGEGLEGEDLEVQLEVSYSEEEGSEENDHEGDDPEGDNPIGRDSGRDDSEADNEGMEITTTMADVKDFWGSGFTVESTEVQDERGDTVICVTTLVDNDEEWVD</sequence>
<comment type="caution">
    <text evidence="2">The sequence shown here is derived from an EMBL/GenBank/DDBJ whole genome shotgun (WGS) entry which is preliminary data.</text>
</comment>
<dbReference type="EMBL" id="JAQQWM010000004">
    <property type="protein sequence ID" value="KAK8067502.1"/>
    <property type="molecule type" value="Genomic_DNA"/>
</dbReference>
<evidence type="ECO:0000313" key="2">
    <source>
        <dbReference type="EMBL" id="KAK8067502.1"/>
    </source>
</evidence>
<feature type="compositionally biased region" description="Acidic residues" evidence="1">
    <location>
        <begin position="264"/>
        <end position="315"/>
    </location>
</feature>
<dbReference type="Proteomes" id="UP001446871">
    <property type="component" value="Unassembled WGS sequence"/>
</dbReference>